<organism evidence="3">
    <name type="scientific">Octopus bimaculoides</name>
    <name type="common">California two-spotted octopus</name>
    <dbReference type="NCBI Taxonomy" id="37653"/>
    <lineage>
        <taxon>Eukaryota</taxon>
        <taxon>Metazoa</taxon>
        <taxon>Spiralia</taxon>
        <taxon>Lophotrochozoa</taxon>
        <taxon>Mollusca</taxon>
        <taxon>Cephalopoda</taxon>
        <taxon>Coleoidea</taxon>
        <taxon>Octopodiformes</taxon>
        <taxon>Octopoda</taxon>
        <taxon>Incirrata</taxon>
        <taxon>Octopodidae</taxon>
        <taxon>Octopus</taxon>
    </lineage>
</organism>
<dbReference type="GO" id="GO:0003677">
    <property type="term" value="F:DNA binding"/>
    <property type="evidence" value="ECO:0007669"/>
    <property type="project" value="InterPro"/>
</dbReference>
<feature type="region of interest" description="Disordered" evidence="1">
    <location>
        <begin position="38"/>
        <end position="70"/>
    </location>
</feature>
<dbReference type="EMBL" id="KQ417291">
    <property type="protein sequence ID" value="KOF92720.1"/>
    <property type="molecule type" value="Genomic_DNA"/>
</dbReference>
<accession>A0A0L8HV96</accession>
<name>A0A0L8HV96_OCTBM</name>
<dbReference type="AlphaFoldDB" id="A0A0L8HV96"/>
<evidence type="ECO:0000256" key="1">
    <source>
        <dbReference type="SAM" id="MobiDB-lite"/>
    </source>
</evidence>
<feature type="domain" description="Tc3 transposase DNA binding" evidence="2">
    <location>
        <begin position="4"/>
        <end position="46"/>
    </location>
</feature>
<dbReference type="SUPFAM" id="SSF46689">
    <property type="entry name" value="Homeodomain-like"/>
    <property type="match status" value="1"/>
</dbReference>
<gene>
    <name evidence="3" type="ORF">OCBIM_22006041mg</name>
</gene>
<sequence length="70" mass="8071">MGHGKDLTEYERNQIIKEIGDGKSADEVAKKLGHHVKTIHRYLQNPKYQNERSDKGKSRKVSTQDISHIK</sequence>
<reference evidence="3" key="1">
    <citation type="submission" date="2015-07" db="EMBL/GenBank/DDBJ databases">
        <title>MeaNS - Measles Nucleotide Surveillance Program.</title>
        <authorList>
            <person name="Tran T."/>
            <person name="Druce J."/>
        </authorList>
    </citation>
    <scope>NUCLEOTIDE SEQUENCE</scope>
    <source>
        <strain evidence="3">UCB-OBI-ISO-001</strain>
        <tissue evidence="3">Gonad</tissue>
    </source>
</reference>
<dbReference type="InterPro" id="IPR009057">
    <property type="entry name" value="Homeodomain-like_sf"/>
</dbReference>
<feature type="compositionally biased region" description="Polar residues" evidence="1">
    <location>
        <begin position="61"/>
        <end position="70"/>
    </location>
</feature>
<dbReference type="Gene3D" id="1.10.10.60">
    <property type="entry name" value="Homeodomain-like"/>
    <property type="match status" value="1"/>
</dbReference>
<dbReference type="InterPro" id="IPR025898">
    <property type="entry name" value="Tc3_transposase_DNA-bd_dom"/>
</dbReference>
<protein>
    <recommendedName>
        <fullName evidence="2">Tc3 transposase DNA binding domain-containing protein</fullName>
    </recommendedName>
</protein>
<evidence type="ECO:0000259" key="2">
    <source>
        <dbReference type="Pfam" id="PF11427"/>
    </source>
</evidence>
<dbReference type="Pfam" id="PF11427">
    <property type="entry name" value="HTH_Tnp_Tc3_1"/>
    <property type="match status" value="1"/>
</dbReference>
<proteinExistence type="predicted"/>
<evidence type="ECO:0000313" key="3">
    <source>
        <dbReference type="EMBL" id="KOF92720.1"/>
    </source>
</evidence>